<protein>
    <recommendedName>
        <fullName evidence="4">Cytochrome c domain-containing protein</fullName>
    </recommendedName>
</protein>
<dbReference type="EMBL" id="NPEX01000475">
    <property type="protein sequence ID" value="RAI36824.1"/>
    <property type="molecule type" value="Genomic_DNA"/>
</dbReference>
<dbReference type="AlphaFoldDB" id="A0A327KF82"/>
<gene>
    <name evidence="2" type="ORF">CH341_30095</name>
</gene>
<accession>A0A327KF82</accession>
<feature type="non-terminal residue" evidence="2">
    <location>
        <position position="88"/>
    </location>
</feature>
<sequence>MAVLVRAFAVAGALACGLVPTIATAQTDLAAGKSPAQMFSSDCAACHRSASGLSRGKDPGTVARFLREHYTSNPNNAGALAGYLAGDR</sequence>
<feature type="signal peptide" evidence="1">
    <location>
        <begin position="1"/>
        <end position="25"/>
    </location>
</feature>
<evidence type="ECO:0000256" key="1">
    <source>
        <dbReference type="SAM" id="SignalP"/>
    </source>
</evidence>
<keyword evidence="3" id="KW-1185">Reference proteome</keyword>
<proteinExistence type="predicted"/>
<comment type="caution">
    <text evidence="2">The sequence shown here is derived from an EMBL/GenBank/DDBJ whole genome shotgun (WGS) entry which is preliminary data.</text>
</comment>
<evidence type="ECO:0000313" key="2">
    <source>
        <dbReference type="EMBL" id="RAI36824.1"/>
    </source>
</evidence>
<dbReference type="Proteomes" id="UP000249130">
    <property type="component" value="Unassembled WGS sequence"/>
</dbReference>
<feature type="chain" id="PRO_5016445358" description="Cytochrome c domain-containing protein" evidence="1">
    <location>
        <begin position="26"/>
        <end position="88"/>
    </location>
</feature>
<organism evidence="2 3">
    <name type="scientific">Rhodoplanes roseus</name>
    <dbReference type="NCBI Taxonomy" id="29409"/>
    <lineage>
        <taxon>Bacteria</taxon>
        <taxon>Pseudomonadati</taxon>
        <taxon>Pseudomonadota</taxon>
        <taxon>Alphaproteobacteria</taxon>
        <taxon>Hyphomicrobiales</taxon>
        <taxon>Nitrobacteraceae</taxon>
        <taxon>Rhodoplanes</taxon>
    </lineage>
</organism>
<evidence type="ECO:0008006" key="4">
    <source>
        <dbReference type="Google" id="ProtNLM"/>
    </source>
</evidence>
<reference evidence="2 3" key="1">
    <citation type="submission" date="2017-07" db="EMBL/GenBank/DDBJ databases">
        <title>Draft Genome Sequences of Select Purple Nonsulfur Bacteria.</title>
        <authorList>
            <person name="Lasarre B."/>
            <person name="Mckinlay J.B."/>
        </authorList>
    </citation>
    <scope>NUCLEOTIDE SEQUENCE [LARGE SCALE GENOMIC DNA]</scope>
    <source>
        <strain evidence="2 3">DSM 5909</strain>
    </source>
</reference>
<evidence type="ECO:0000313" key="3">
    <source>
        <dbReference type="Proteomes" id="UP000249130"/>
    </source>
</evidence>
<keyword evidence="1" id="KW-0732">Signal</keyword>
<name>A0A327KF82_9BRAD</name>